<dbReference type="AlphaFoldDB" id="A0A9P0A676"/>
<feature type="compositionally biased region" description="Basic and acidic residues" evidence="1">
    <location>
        <begin position="361"/>
        <end position="394"/>
    </location>
</feature>
<gene>
    <name evidence="2" type="ORF">BEMITA_LOCUS4665</name>
</gene>
<dbReference type="EMBL" id="OU963863">
    <property type="protein sequence ID" value="CAH0385441.1"/>
    <property type="molecule type" value="Genomic_DNA"/>
</dbReference>
<feature type="compositionally biased region" description="Polar residues" evidence="1">
    <location>
        <begin position="395"/>
        <end position="405"/>
    </location>
</feature>
<keyword evidence="3" id="KW-1185">Reference proteome</keyword>
<protein>
    <submittedName>
        <fullName evidence="2">Uncharacterized protein</fullName>
    </submittedName>
</protein>
<organism evidence="2 3">
    <name type="scientific">Bemisia tabaci</name>
    <name type="common">Sweetpotato whitefly</name>
    <name type="synonym">Aleurodes tabaci</name>
    <dbReference type="NCBI Taxonomy" id="7038"/>
    <lineage>
        <taxon>Eukaryota</taxon>
        <taxon>Metazoa</taxon>
        <taxon>Ecdysozoa</taxon>
        <taxon>Arthropoda</taxon>
        <taxon>Hexapoda</taxon>
        <taxon>Insecta</taxon>
        <taxon>Pterygota</taxon>
        <taxon>Neoptera</taxon>
        <taxon>Paraneoptera</taxon>
        <taxon>Hemiptera</taxon>
        <taxon>Sternorrhyncha</taxon>
        <taxon>Aleyrodoidea</taxon>
        <taxon>Aleyrodidae</taxon>
        <taxon>Aleyrodinae</taxon>
        <taxon>Bemisia</taxon>
    </lineage>
</organism>
<reference evidence="2" key="1">
    <citation type="submission" date="2021-12" db="EMBL/GenBank/DDBJ databases">
        <authorList>
            <person name="King R."/>
        </authorList>
    </citation>
    <scope>NUCLEOTIDE SEQUENCE</scope>
</reference>
<sequence>MPGTNEMAGMNLSVCVCLEADWSRSRAIARSFTAAPAFCCGGDRRGTGGGAREQTAGDVVNNCSEDERRNLELIGKWGADGSAHDEYQQKFKDITQSDKHIFQSSFVPLRLISNINGENKVLWQNPTPSSSRFCRPIRTRFIHETEDIIKDEYAYIENQIQNLKATVVPEVEGNNFIVKHTLTPTMVDGKVCNAVTENKCTTRCYICNLTSANFNDLTKRGEEDPETFKFGLSILHARIRFFEHLLKVAYKLPIKQYQIGKEDTENKKIVSNRKKEIQESFKSAMYLSVDVVKQGFGTTNTGNVSRRCFSAPEKFSEITGINLNLILKLAVLLEVISSGFKVNTDRFAKYCRETAELYEKQSESKAVHRGRTTGEKEKDKRRESEKEEMKHQDSQLELCSPSDTSDAPGVTYS</sequence>
<proteinExistence type="predicted"/>
<accession>A0A9P0A676</accession>
<evidence type="ECO:0000256" key="1">
    <source>
        <dbReference type="SAM" id="MobiDB-lite"/>
    </source>
</evidence>
<dbReference type="Proteomes" id="UP001152759">
    <property type="component" value="Chromosome 2"/>
</dbReference>
<evidence type="ECO:0000313" key="2">
    <source>
        <dbReference type="EMBL" id="CAH0385441.1"/>
    </source>
</evidence>
<feature type="region of interest" description="Disordered" evidence="1">
    <location>
        <begin position="361"/>
        <end position="413"/>
    </location>
</feature>
<name>A0A9P0A676_BEMTA</name>
<evidence type="ECO:0000313" key="3">
    <source>
        <dbReference type="Proteomes" id="UP001152759"/>
    </source>
</evidence>